<dbReference type="InterPro" id="IPR002645">
    <property type="entry name" value="STAS_dom"/>
</dbReference>
<feature type="transmembrane region" description="Helical" evidence="5">
    <location>
        <begin position="380"/>
        <end position="408"/>
    </location>
</feature>
<comment type="subcellular location">
    <subcellularLocation>
        <location evidence="1">Membrane</location>
        <topology evidence="1">Multi-pass membrane protein</topology>
    </subcellularLocation>
</comment>
<evidence type="ECO:0000256" key="4">
    <source>
        <dbReference type="ARBA" id="ARBA00023136"/>
    </source>
</evidence>
<organism evidence="7">
    <name type="scientific">hydrothermal vent metagenome</name>
    <dbReference type="NCBI Taxonomy" id="652676"/>
    <lineage>
        <taxon>unclassified sequences</taxon>
        <taxon>metagenomes</taxon>
        <taxon>ecological metagenomes</taxon>
    </lineage>
</organism>
<feature type="transmembrane region" description="Helical" evidence="5">
    <location>
        <begin position="201"/>
        <end position="220"/>
    </location>
</feature>
<dbReference type="InterPro" id="IPR011547">
    <property type="entry name" value="SLC26A/SulP_dom"/>
</dbReference>
<dbReference type="SUPFAM" id="SSF52091">
    <property type="entry name" value="SpoIIaa-like"/>
    <property type="match status" value="1"/>
</dbReference>
<reference evidence="7" key="1">
    <citation type="submission" date="2018-06" db="EMBL/GenBank/DDBJ databases">
        <authorList>
            <person name="Zhirakovskaya E."/>
        </authorList>
    </citation>
    <scope>NUCLEOTIDE SEQUENCE</scope>
</reference>
<accession>A0A3B0S4Q8</accession>
<feature type="transmembrane region" description="Helical" evidence="5">
    <location>
        <begin position="99"/>
        <end position="121"/>
    </location>
</feature>
<dbReference type="Gene3D" id="3.30.750.24">
    <property type="entry name" value="STAS domain"/>
    <property type="match status" value="1"/>
</dbReference>
<feature type="transmembrane region" description="Helical" evidence="5">
    <location>
        <begin position="350"/>
        <end position="368"/>
    </location>
</feature>
<evidence type="ECO:0000256" key="5">
    <source>
        <dbReference type="SAM" id="Phobius"/>
    </source>
</evidence>
<keyword evidence="3 5" id="KW-1133">Transmembrane helix</keyword>
<proteinExistence type="predicted"/>
<feature type="transmembrane region" description="Helical" evidence="5">
    <location>
        <begin position="133"/>
        <end position="157"/>
    </location>
</feature>
<evidence type="ECO:0000313" key="7">
    <source>
        <dbReference type="EMBL" id="VAV99239.1"/>
    </source>
</evidence>
<dbReference type="GO" id="GO:0016020">
    <property type="term" value="C:membrane"/>
    <property type="evidence" value="ECO:0007669"/>
    <property type="project" value="UniProtKB-SubCell"/>
</dbReference>
<dbReference type="PANTHER" id="PTHR11814">
    <property type="entry name" value="SULFATE TRANSPORTER"/>
    <property type="match status" value="1"/>
</dbReference>
<feature type="transmembrane region" description="Helical" evidence="5">
    <location>
        <begin position="177"/>
        <end position="194"/>
    </location>
</feature>
<feature type="transmembrane region" description="Helical" evidence="5">
    <location>
        <begin position="49"/>
        <end position="65"/>
    </location>
</feature>
<dbReference type="AlphaFoldDB" id="A0A3B0S4Q8"/>
<dbReference type="InterPro" id="IPR001902">
    <property type="entry name" value="SLC26A/SulP_fam"/>
</dbReference>
<dbReference type="CDD" id="cd07042">
    <property type="entry name" value="STAS_SulP_like_sulfate_transporter"/>
    <property type="match status" value="1"/>
</dbReference>
<sequence>MKRHIPGIALLTDYEASWWRPDVLAALSLWAVLVPQAMAYAQLAGVPAVYGLYTAFAAMIGYALFGTSRVLNQGPESAVAIVAATTLLTLAGGDGERYILLASALAIMVGLWAIIGGILRLGFLVRFISRPILTGYIVGSAWIIVLSQLPALFGITIESSDARTQLGAVIRTLDETNLWTLGLGLGLMALIYLMKWLTPKLPAYLTAAVVGTIVVAGFDLTERGISLVGTIQSGIPLPQIPLIGLADVWSLILPAGGIALLAYADSVVTAESLARPAGYKIDADQEFFGLGAASISAGLFQGFPVNGSQTRSVVLDDAGAKTQMSGVVSSVLVLVTLLFLTPLFEQLPNVALAALVLVAGIGLFDLPELKRLWHIQRADFILAIVAALAVAVIGMLPGILIAVALSLLDVARRSSWPHTAVLVRVPGTDTYRDSDHVDDAQSIPGLLVYRFDAPLFFANASIMTQELADLVENADPRIEMILIDAEAIHDVDTTGVQSLEELIEDLERDDITLAVARLRNAVRRILDAADLIERIGEQNIHLEVDDGVQAFLGRTNSA</sequence>
<dbReference type="Pfam" id="PF00916">
    <property type="entry name" value="Sulfate_transp"/>
    <property type="match status" value="1"/>
</dbReference>
<dbReference type="PROSITE" id="PS50801">
    <property type="entry name" value="STAS"/>
    <property type="match status" value="1"/>
</dbReference>
<evidence type="ECO:0000259" key="6">
    <source>
        <dbReference type="PROSITE" id="PS50801"/>
    </source>
</evidence>
<feature type="domain" description="STAS" evidence="6">
    <location>
        <begin position="436"/>
        <end position="551"/>
    </location>
</feature>
<dbReference type="NCBIfam" id="TIGR00815">
    <property type="entry name" value="sulP"/>
    <property type="match status" value="1"/>
</dbReference>
<evidence type="ECO:0000256" key="1">
    <source>
        <dbReference type="ARBA" id="ARBA00004141"/>
    </source>
</evidence>
<feature type="transmembrane region" description="Helical" evidence="5">
    <location>
        <begin position="326"/>
        <end position="344"/>
    </location>
</feature>
<evidence type="ECO:0000256" key="3">
    <source>
        <dbReference type="ARBA" id="ARBA00022989"/>
    </source>
</evidence>
<evidence type="ECO:0000256" key="2">
    <source>
        <dbReference type="ARBA" id="ARBA00022692"/>
    </source>
</evidence>
<feature type="transmembrane region" description="Helical" evidence="5">
    <location>
        <begin position="240"/>
        <end position="263"/>
    </location>
</feature>
<name>A0A3B0S4Q8_9ZZZZ</name>
<dbReference type="InterPro" id="IPR036513">
    <property type="entry name" value="STAS_dom_sf"/>
</dbReference>
<protein>
    <submittedName>
        <fullName evidence="7">Sulfate permease</fullName>
    </submittedName>
</protein>
<gene>
    <name evidence="7" type="ORF">MNBD_ACTINO01-1355</name>
</gene>
<keyword evidence="4 5" id="KW-0472">Membrane</keyword>
<dbReference type="Pfam" id="PF01740">
    <property type="entry name" value="STAS"/>
    <property type="match status" value="1"/>
</dbReference>
<dbReference type="GO" id="GO:0055085">
    <property type="term" value="P:transmembrane transport"/>
    <property type="evidence" value="ECO:0007669"/>
    <property type="project" value="InterPro"/>
</dbReference>
<dbReference type="EMBL" id="UOEI01000253">
    <property type="protein sequence ID" value="VAV99239.1"/>
    <property type="molecule type" value="Genomic_DNA"/>
</dbReference>
<keyword evidence="2 5" id="KW-0812">Transmembrane</keyword>